<accession>A0A9P8I8P1</accession>
<reference evidence="2" key="1">
    <citation type="submission" date="2021-03" db="EMBL/GenBank/DDBJ databases">
        <title>Comparative genomics and phylogenomic investigation of the class Geoglossomycetes provide insights into ecological specialization and systematics.</title>
        <authorList>
            <person name="Melie T."/>
            <person name="Pirro S."/>
            <person name="Miller A.N."/>
            <person name="Quandt A."/>
        </authorList>
    </citation>
    <scope>NUCLEOTIDE SEQUENCE</scope>
    <source>
        <strain evidence="2">GBOQ0MN5Z8</strain>
    </source>
</reference>
<dbReference type="EMBL" id="JAGHQL010000072">
    <property type="protein sequence ID" value="KAH0541650.1"/>
    <property type="molecule type" value="Genomic_DNA"/>
</dbReference>
<sequence length="284" mass="31517">MPEAQTHKQSGPPSKPIKPKPDTDVHMAETASQLTFSLPVRPVRSPEPRTHGLPSKPTVADPNANVLLTDPIPWTAPSLPVGPRKPPTRQRRTSRVVAELAAKHKRGVSEPLVSETRRWTSTTAYHITETVSDPKTERDTVYYVACYTSLDAANLAAHKTFLEDLYLEKNMDKLLSYEVSLKKNVQGERELNAVARFDGWRVKVAVMRVDVYDTGSSGPVEVSSDEAKGTFMKNLSRRYRHSASFQLPPKSSPHYEKVLAALAGLAVGGVEETEQPGEKRKRLE</sequence>
<comment type="caution">
    <text evidence="2">The sequence shown here is derived from an EMBL/GenBank/DDBJ whole genome shotgun (WGS) entry which is preliminary data.</text>
</comment>
<dbReference type="AlphaFoldDB" id="A0A9P8I8P1"/>
<gene>
    <name evidence="2" type="ORF">FGG08_003881</name>
</gene>
<protein>
    <submittedName>
        <fullName evidence="2">Uncharacterized protein</fullName>
    </submittedName>
</protein>
<evidence type="ECO:0000313" key="3">
    <source>
        <dbReference type="Proteomes" id="UP000698800"/>
    </source>
</evidence>
<proteinExistence type="predicted"/>
<feature type="region of interest" description="Disordered" evidence="1">
    <location>
        <begin position="1"/>
        <end position="64"/>
    </location>
</feature>
<evidence type="ECO:0000256" key="1">
    <source>
        <dbReference type="SAM" id="MobiDB-lite"/>
    </source>
</evidence>
<keyword evidence="3" id="KW-1185">Reference proteome</keyword>
<evidence type="ECO:0000313" key="2">
    <source>
        <dbReference type="EMBL" id="KAH0541650.1"/>
    </source>
</evidence>
<dbReference type="Proteomes" id="UP000698800">
    <property type="component" value="Unassembled WGS sequence"/>
</dbReference>
<organism evidence="2 3">
    <name type="scientific">Glutinoglossum americanum</name>
    <dbReference type="NCBI Taxonomy" id="1670608"/>
    <lineage>
        <taxon>Eukaryota</taxon>
        <taxon>Fungi</taxon>
        <taxon>Dikarya</taxon>
        <taxon>Ascomycota</taxon>
        <taxon>Pezizomycotina</taxon>
        <taxon>Geoglossomycetes</taxon>
        <taxon>Geoglossales</taxon>
        <taxon>Geoglossaceae</taxon>
        <taxon>Glutinoglossum</taxon>
    </lineage>
</organism>
<name>A0A9P8I8P1_9PEZI</name>